<dbReference type="OrthoDB" id="4359213at2759"/>
<evidence type="ECO:0000313" key="2">
    <source>
        <dbReference type="EMBL" id="KAJ5160283.1"/>
    </source>
</evidence>
<comment type="caution">
    <text evidence="2">The sequence shown here is derived from an EMBL/GenBank/DDBJ whole genome shotgun (WGS) entry which is preliminary data.</text>
</comment>
<dbReference type="Proteomes" id="UP001149163">
    <property type="component" value="Unassembled WGS sequence"/>
</dbReference>
<proteinExistence type="predicted"/>
<reference evidence="2" key="1">
    <citation type="submission" date="2022-11" db="EMBL/GenBank/DDBJ databases">
        <authorList>
            <person name="Petersen C."/>
        </authorList>
    </citation>
    <scope>NUCLEOTIDE SEQUENCE</scope>
    <source>
        <strain evidence="2">IBT 26290</strain>
    </source>
</reference>
<accession>A0A9W9HWK8</accession>
<name>A0A9W9HWK8_9EURO</name>
<gene>
    <name evidence="2" type="ORF">N7482_007287</name>
</gene>
<keyword evidence="3" id="KW-1185">Reference proteome</keyword>
<dbReference type="EMBL" id="JAPQKN010000004">
    <property type="protein sequence ID" value="KAJ5160283.1"/>
    <property type="molecule type" value="Genomic_DNA"/>
</dbReference>
<sequence length="294" mass="33483">MIRRQAGWDGLTTNQGAFQKLFALRPENVSVCAVWAGDLDPEDPNVEFQWSTKRFLELIPAIAAAKLRLSHDFELLRELTYERNTHRWAKETRHVCVVEGCNAVFSTAAGLRTYRYREHQALESEEAKQADKVSKTCRYCGKTYARKDTSVRHEKTCSSNPDREAPSANQPISKRRRTVDPTQVPILSGGAVKSYEALTEEEAPGLPRINIDSPTFYRGERFCRYPGCEFTTRHAKPSALRLHYKNRHRGFMFPIFSTTVAKAIEAEHEQGLFWLSTCVFRGKVEGNPPVVSSR</sequence>
<evidence type="ECO:0000313" key="3">
    <source>
        <dbReference type="Proteomes" id="UP001149163"/>
    </source>
</evidence>
<feature type="compositionally biased region" description="Basic and acidic residues" evidence="1">
    <location>
        <begin position="151"/>
        <end position="165"/>
    </location>
</feature>
<organism evidence="2 3">
    <name type="scientific">Penicillium canariense</name>
    <dbReference type="NCBI Taxonomy" id="189055"/>
    <lineage>
        <taxon>Eukaryota</taxon>
        <taxon>Fungi</taxon>
        <taxon>Dikarya</taxon>
        <taxon>Ascomycota</taxon>
        <taxon>Pezizomycotina</taxon>
        <taxon>Eurotiomycetes</taxon>
        <taxon>Eurotiomycetidae</taxon>
        <taxon>Eurotiales</taxon>
        <taxon>Aspergillaceae</taxon>
        <taxon>Penicillium</taxon>
    </lineage>
</organism>
<feature type="region of interest" description="Disordered" evidence="1">
    <location>
        <begin position="151"/>
        <end position="183"/>
    </location>
</feature>
<dbReference type="Gene3D" id="3.30.160.60">
    <property type="entry name" value="Classic Zinc Finger"/>
    <property type="match status" value="1"/>
</dbReference>
<reference evidence="2" key="2">
    <citation type="journal article" date="2023" name="IMA Fungus">
        <title>Comparative genomic study of the Penicillium genus elucidates a diverse pangenome and 15 lateral gene transfer events.</title>
        <authorList>
            <person name="Petersen C."/>
            <person name="Sorensen T."/>
            <person name="Nielsen M.R."/>
            <person name="Sondergaard T.E."/>
            <person name="Sorensen J.L."/>
            <person name="Fitzpatrick D.A."/>
            <person name="Frisvad J.C."/>
            <person name="Nielsen K.L."/>
        </authorList>
    </citation>
    <scope>NUCLEOTIDE SEQUENCE</scope>
    <source>
        <strain evidence="2">IBT 26290</strain>
    </source>
</reference>
<dbReference type="AlphaFoldDB" id="A0A9W9HWK8"/>
<evidence type="ECO:0000256" key="1">
    <source>
        <dbReference type="SAM" id="MobiDB-lite"/>
    </source>
</evidence>
<protein>
    <submittedName>
        <fullName evidence="2">Uncharacterized protein</fullName>
    </submittedName>
</protein>
<dbReference type="RefSeq" id="XP_056541841.1">
    <property type="nucleotide sequence ID" value="XM_056689412.1"/>
</dbReference>
<dbReference type="GeneID" id="81428588"/>